<evidence type="ECO:0000313" key="4">
    <source>
        <dbReference type="Proteomes" id="UP000307781"/>
    </source>
</evidence>
<evidence type="ECO:0000256" key="1">
    <source>
        <dbReference type="ARBA" id="ARBA00022723"/>
    </source>
</evidence>
<comment type="caution">
    <text evidence="3">The sequence shown here is derived from an EMBL/GenBank/DDBJ whole genome shotgun (WGS) entry which is preliminary data.</text>
</comment>
<accession>A0A5R8M2R4</accession>
<protein>
    <recommendedName>
        <fullName evidence="2">GON domain-containing protein</fullName>
    </recommendedName>
</protein>
<sequence>MLCALSITRSPAQKPTCKDLGRNGQNLARLDGDYSIWAMGRLTFAFYNALNKKSPQASLRT</sequence>
<reference evidence="3 4" key="1">
    <citation type="submission" date="2019-05" db="EMBL/GenBank/DDBJ databases">
        <title>Genome-based reclassification of Lactobacillus casei as Lactobacillus casei subsp. casei. subsp.nov., description of Lactobacillus casei subsp. zeae subsp. nov., and emended description of Lactobacillus casei.</title>
        <authorList>
            <person name="Huang C.-H."/>
        </authorList>
    </citation>
    <scope>NUCLEOTIDE SEQUENCE [LARGE SCALE GENOMIC DNA]</scope>
    <source>
        <strain evidence="3 4">CRBIP24.58</strain>
    </source>
</reference>
<dbReference type="NCBIfam" id="NF040509">
    <property type="entry name" value="Lacto_palin_RPT"/>
    <property type="match status" value="1"/>
</dbReference>
<organism evidence="3 4">
    <name type="scientific">Lacticaseibacillus zeae</name>
    <name type="common">Lactobacillus zeae</name>
    <dbReference type="NCBI Taxonomy" id="57037"/>
    <lineage>
        <taxon>Bacteria</taxon>
        <taxon>Bacillati</taxon>
        <taxon>Bacillota</taxon>
        <taxon>Bacilli</taxon>
        <taxon>Lactobacillales</taxon>
        <taxon>Lactobacillaceae</taxon>
        <taxon>Lacticaseibacillus</taxon>
    </lineage>
</organism>
<dbReference type="EMBL" id="VBWN01000001">
    <property type="protein sequence ID" value="TLF43947.1"/>
    <property type="molecule type" value="Genomic_DNA"/>
</dbReference>
<dbReference type="AntiFam" id="ANF00266">
    <property type="entry name" value="DNA repeat translations related to WP_020751851.1"/>
</dbReference>
<evidence type="ECO:0000259" key="2">
    <source>
        <dbReference type="PROSITE" id="PS51046"/>
    </source>
</evidence>
<dbReference type="InterPro" id="IPR012314">
    <property type="entry name" value="Pept_M12B_GON-ADAMTSs"/>
</dbReference>
<dbReference type="AlphaFoldDB" id="A0A5R8M2R4"/>
<proteinExistence type="predicted"/>
<dbReference type="GO" id="GO:0004222">
    <property type="term" value="F:metalloendopeptidase activity"/>
    <property type="evidence" value="ECO:0007669"/>
    <property type="project" value="InterPro"/>
</dbReference>
<evidence type="ECO:0000313" key="3">
    <source>
        <dbReference type="EMBL" id="TLF43947.1"/>
    </source>
</evidence>
<name>A0A5R8M2R4_LACZE</name>
<gene>
    <name evidence="3" type="ORF">FEI14_02800</name>
</gene>
<dbReference type="Proteomes" id="UP000307781">
    <property type="component" value="Unassembled WGS sequence"/>
</dbReference>
<keyword evidence="1" id="KW-0479">Metal-binding</keyword>
<dbReference type="GO" id="GO:0008270">
    <property type="term" value="F:zinc ion binding"/>
    <property type="evidence" value="ECO:0007669"/>
    <property type="project" value="InterPro"/>
</dbReference>
<dbReference type="PROSITE" id="PS51046">
    <property type="entry name" value="GON"/>
    <property type="match status" value="1"/>
</dbReference>
<feature type="domain" description="GON" evidence="2">
    <location>
        <begin position="13"/>
        <end position="61"/>
    </location>
</feature>